<evidence type="ECO:0000256" key="4">
    <source>
        <dbReference type="ARBA" id="ARBA00022605"/>
    </source>
</evidence>
<reference evidence="10 11" key="1">
    <citation type="submission" date="2019-02" db="EMBL/GenBank/DDBJ databases">
        <title>Deep-cultivation of Planctomycetes and their phenomic and genomic characterization uncovers novel biology.</title>
        <authorList>
            <person name="Wiegand S."/>
            <person name="Jogler M."/>
            <person name="Boedeker C."/>
            <person name="Pinto D."/>
            <person name="Vollmers J."/>
            <person name="Rivas-Marin E."/>
            <person name="Kohn T."/>
            <person name="Peeters S.H."/>
            <person name="Heuer A."/>
            <person name="Rast P."/>
            <person name="Oberbeckmann S."/>
            <person name="Bunk B."/>
            <person name="Jeske O."/>
            <person name="Meyerdierks A."/>
            <person name="Storesund J.E."/>
            <person name="Kallscheuer N."/>
            <person name="Luecker S."/>
            <person name="Lage O.M."/>
            <person name="Pohl T."/>
            <person name="Merkel B.J."/>
            <person name="Hornburger P."/>
            <person name="Mueller R.-W."/>
            <person name="Bruemmer F."/>
            <person name="Labrenz M."/>
            <person name="Spormann A.M."/>
            <person name="Op den Camp H."/>
            <person name="Overmann J."/>
            <person name="Amann R."/>
            <person name="Jetten M.S.M."/>
            <person name="Mascher T."/>
            <person name="Medema M.H."/>
            <person name="Devos D.P."/>
            <person name="Kaster A.-K."/>
            <person name="Ovreas L."/>
            <person name="Rohde M."/>
            <person name="Galperin M.Y."/>
            <person name="Jogler C."/>
        </authorList>
    </citation>
    <scope>NUCLEOTIDE SEQUENCE [LARGE SCALE GENOMIC DNA]</scope>
    <source>
        <strain evidence="10 11">ETA_A8</strain>
    </source>
</reference>
<feature type="active site" evidence="9">
    <location>
        <position position="73"/>
    </location>
</feature>
<sequence length="279" mass="30487">MRFTKMQGIGNDYVYVNCFQEPFPRDPAELAKQVSDRHFGVGSDGLILICPSNQGADAWMRMFNADGSESEMCGNGLRCVAKYVHDHGIKKSPQLRLQTGNGILTVDLEVKNGKAERVRVNMGKPILEAEKIPTKLVGSPPVNVTLEANGRQFEVTAVSMGNPHCVIFVPAATDELVLGFGRHIETSPLFPKRVNVEFVEVLSRGEVRQRTWERGSGETLACGTGASAVCVAGVLSGRTDRRIVNHLLGGDLELEWNEQDGCVYKTGPAVEVFSGDWPE</sequence>
<feature type="binding site" evidence="8">
    <location>
        <begin position="74"/>
        <end position="75"/>
    </location>
    <ligand>
        <name>substrate</name>
    </ligand>
</feature>
<accession>A0A517YAQ5</accession>
<dbReference type="InterPro" id="IPR001653">
    <property type="entry name" value="DAP_epimerase_DapF"/>
</dbReference>
<dbReference type="GO" id="GO:0008837">
    <property type="term" value="F:diaminopimelate epimerase activity"/>
    <property type="evidence" value="ECO:0007669"/>
    <property type="project" value="UniProtKB-UniRule"/>
</dbReference>
<evidence type="ECO:0000256" key="3">
    <source>
        <dbReference type="ARBA" id="ARBA00013080"/>
    </source>
</evidence>
<dbReference type="PROSITE" id="PS01326">
    <property type="entry name" value="DAP_EPIMERASE"/>
    <property type="match status" value="1"/>
</dbReference>
<keyword evidence="11" id="KW-1185">Reference proteome</keyword>
<evidence type="ECO:0000256" key="9">
    <source>
        <dbReference type="PROSITE-ProRule" id="PRU10125"/>
    </source>
</evidence>
<dbReference type="PANTHER" id="PTHR31689:SF0">
    <property type="entry name" value="DIAMINOPIMELATE EPIMERASE"/>
    <property type="match status" value="1"/>
</dbReference>
<evidence type="ECO:0000313" key="10">
    <source>
        <dbReference type="EMBL" id="QDU27313.1"/>
    </source>
</evidence>
<feature type="active site" description="Proton donor" evidence="8">
    <location>
        <position position="73"/>
    </location>
</feature>
<comment type="similarity">
    <text evidence="2 8">Belongs to the diaminopimelate epimerase family.</text>
</comment>
<evidence type="ECO:0000256" key="7">
    <source>
        <dbReference type="ARBA" id="ARBA00051712"/>
    </source>
</evidence>
<dbReference type="Pfam" id="PF01678">
    <property type="entry name" value="DAP_epimerase"/>
    <property type="match status" value="2"/>
</dbReference>
<evidence type="ECO:0000256" key="1">
    <source>
        <dbReference type="ARBA" id="ARBA00005196"/>
    </source>
</evidence>
<comment type="subunit">
    <text evidence="8">Homodimer.</text>
</comment>
<feature type="site" description="Could be important to modulate the pK values of the two catalytic cysteine residues" evidence="8">
    <location>
        <position position="164"/>
    </location>
</feature>
<dbReference type="InterPro" id="IPR018510">
    <property type="entry name" value="DAP_epimerase_AS"/>
</dbReference>
<dbReference type="NCBIfam" id="TIGR00652">
    <property type="entry name" value="DapF"/>
    <property type="match status" value="1"/>
</dbReference>
<dbReference type="AlphaFoldDB" id="A0A517YAQ5"/>
<dbReference type="PANTHER" id="PTHR31689">
    <property type="entry name" value="DIAMINOPIMELATE EPIMERASE, CHLOROPLASTIC"/>
    <property type="match status" value="1"/>
</dbReference>
<feature type="binding site" evidence="8">
    <location>
        <position position="195"/>
    </location>
    <ligand>
        <name>substrate</name>
    </ligand>
</feature>
<dbReference type="GO" id="GO:0009089">
    <property type="term" value="P:lysine biosynthetic process via diaminopimelate"/>
    <property type="evidence" value="ECO:0007669"/>
    <property type="project" value="UniProtKB-UniRule"/>
</dbReference>
<dbReference type="OrthoDB" id="9805408at2"/>
<gene>
    <name evidence="8 10" type="primary">dapF</name>
    <name evidence="10" type="ORF">ETAA8_24000</name>
</gene>
<dbReference type="EMBL" id="CP036274">
    <property type="protein sequence ID" value="QDU27313.1"/>
    <property type="molecule type" value="Genomic_DNA"/>
</dbReference>
<comment type="function">
    <text evidence="8">Catalyzes the stereoinversion of LL-2,6-diaminopimelate (L,L-DAP) to meso-diaminopimelate (meso-DAP), a precursor of L-lysine and an essential component of the bacterial peptidoglycan.</text>
</comment>
<evidence type="ECO:0000256" key="5">
    <source>
        <dbReference type="ARBA" id="ARBA00023154"/>
    </source>
</evidence>
<evidence type="ECO:0000313" key="11">
    <source>
        <dbReference type="Proteomes" id="UP000315017"/>
    </source>
</evidence>
<keyword evidence="8" id="KW-0963">Cytoplasm</keyword>
<dbReference type="KEGG" id="aagg:ETAA8_24000"/>
<comment type="catalytic activity">
    <reaction evidence="7 8">
        <text>(2S,6S)-2,6-diaminopimelate = meso-2,6-diaminopimelate</text>
        <dbReference type="Rhea" id="RHEA:15393"/>
        <dbReference type="ChEBI" id="CHEBI:57609"/>
        <dbReference type="ChEBI" id="CHEBI:57791"/>
        <dbReference type="EC" id="5.1.1.7"/>
    </reaction>
</comment>
<feature type="site" description="Could be important to modulate the pK values of the two catalytic cysteine residues" evidence="8">
    <location>
        <position position="213"/>
    </location>
</feature>
<feature type="active site" description="Proton acceptor" evidence="8">
    <location>
        <position position="222"/>
    </location>
</feature>
<organism evidence="10 11">
    <name type="scientific">Anatilimnocola aggregata</name>
    <dbReference type="NCBI Taxonomy" id="2528021"/>
    <lineage>
        <taxon>Bacteria</taxon>
        <taxon>Pseudomonadati</taxon>
        <taxon>Planctomycetota</taxon>
        <taxon>Planctomycetia</taxon>
        <taxon>Pirellulales</taxon>
        <taxon>Pirellulaceae</taxon>
        <taxon>Anatilimnocola</taxon>
    </lineage>
</organism>
<evidence type="ECO:0000256" key="8">
    <source>
        <dbReference type="HAMAP-Rule" id="MF_00197"/>
    </source>
</evidence>
<proteinExistence type="inferred from homology"/>
<dbReference type="RefSeq" id="WP_145088162.1">
    <property type="nucleotide sequence ID" value="NZ_CP036274.1"/>
</dbReference>
<dbReference type="Gene3D" id="3.10.310.10">
    <property type="entry name" value="Diaminopimelate Epimerase, Chain A, domain 1"/>
    <property type="match status" value="2"/>
</dbReference>
<keyword evidence="4 8" id="KW-0028">Amino-acid biosynthesis</keyword>
<dbReference type="EC" id="5.1.1.7" evidence="3 8"/>
<feature type="binding site" evidence="8">
    <location>
        <position position="162"/>
    </location>
    <ligand>
        <name>substrate</name>
    </ligand>
</feature>
<dbReference type="Proteomes" id="UP000315017">
    <property type="component" value="Chromosome"/>
</dbReference>
<evidence type="ECO:0000256" key="2">
    <source>
        <dbReference type="ARBA" id="ARBA00010219"/>
    </source>
</evidence>
<keyword evidence="5 8" id="KW-0457">Lysine biosynthesis</keyword>
<feature type="binding site" evidence="8">
    <location>
        <begin position="223"/>
        <end position="224"/>
    </location>
    <ligand>
        <name>substrate</name>
    </ligand>
</feature>
<feature type="binding site" evidence="8">
    <location>
        <position position="64"/>
    </location>
    <ligand>
        <name>substrate</name>
    </ligand>
</feature>
<name>A0A517YAQ5_9BACT</name>
<feature type="binding site" evidence="8">
    <location>
        <position position="11"/>
    </location>
    <ligand>
        <name>substrate</name>
    </ligand>
</feature>
<comment type="pathway">
    <text evidence="1 8">Amino-acid biosynthesis; L-lysine biosynthesis via DAP pathway; DL-2,6-diaminopimelate from LL-2,6-diaminopimelate: step 1/1.</text>
</comment>
<comment type="subcellular location">
    <subcellularLocation>
        <location evidence="8">Cytoplasm</location>
    </subcellularLocation>
</comment>
<evidence type="ECO:0000256" key="6">
    <source>
        <dbReference type="ARBA" id="ARBA00023235"/>
    </source>
</evidence>
<dbReference type="GO" id="GO:0005829">
    <property type="term" value="C:cytosol"/>
    <property type="evidence" value="ECO:0007669"/>
    <property type="project" value="TreeGrafter"/>
</dbReference>
<dbReference type="UniPathway" id="UPA00034">
    <property type="reaction ID" value="UER00025"/>
</dbReference>
<dbReference type="SUPFAM" id="SSF54506">
    <property type="entry name" value="Diaminopimelate epimerase-like"/>
    <property type="match status" value="1"/>
</dbReference>
<feature type="binding site" evidence="8">
    <location>
        <begin position="213"/>
        <end position="214"/>
    </location>
    <ligand>
        <name>substrate</name>
    </ligand>
</feature>
<comment type="caution">
    <text evidence="8">Lacks conserved residue(s) required for the propagation of feature annotation.</text>
</comment>
<dbReference type="HAMAP" id="MF_00197">
    <property type="entry name" value="DAP_epimerase"/>
    <property type="match status" value="1"/>
</dbReference>
<keyword evidence="6 8" id="KW-0413">Isomerase</keyword>
<protein>
    <recommendedName>
        <fullName evidence="3 8">Diaminopimelate epimerase</fullName>
        <shortName evidence="8">DAP epimerase</shortName>
        <ecNumber evidence="3 8">5.1.1.7</ecNumber>
    </recommendedName>
    <alternativeName>
        <fullName evidence="8">PLP-independent amino acid racemase</fullName>
    </alternativeName>
</protein>